<dbReference type="Proteomes" id="UP000076837">
    <property type="component" value="Unassembled WGS sequence"/>
</dbReference>
<dbReference type="PANTHER" id="PTHR45788:SF3">
    <property type="entry name" value="TRICARBOXYLATE TRANSPORT PROTEIN"/>
    <property type="match status" value="1"/>
</dbReference>
<dbReference type="PANTHER" id="PTHR45788">
    <property type="entry name" value="SUCCINATE/FUMARATE MITOCHONDRIAL TRANSPORTER-RELATED"/>
    <property type="match status" value="1"/>
</dbReference>
<dbReference type="EMBL" id="JYNV01000247">
    <property type="protein sequence ID" value="KZM21353.1"/>
    <property type="molecule type" value="Genomic_DNA"/>
</dbReference>
<dbReference type="InterPro" id="IPR049563">
    <property type="entry name" value="TXTP-like"/>
</dbReference>
<sequence length="307" mass="33392">MSAAQNLSSAFGKIEQVIQTPQRPQSSTKVKRKTSTPILIFSSAKAGSVEALVAYPFEYAKTRVQLHSLPGCRHNPFAVLSTMIKHDGLGAIYTGCSTLALGTAFKASVRICSFAYFRAQLSDRNGALTPLRGVLAGSLAGPTESVIVVTPTEQLKTLLIETARGRRTKPYRGELHACETFCRTRGLRSLYRGLFPTMLKQLSTQGVKMDAYNYLREASCRHNVPQDGTTVFLTSALAGIVTAYVTQPFDTIKTWAQSARSADTIDAYRCGRRQAGVRGLWAESTARVGRLGLSSSILYTVRENVAA</sequence>
<name>A0A163AS83_DIDRA</name>
<evidence type="ECO:0000313" key="12">
    <source>
        <dbReference type="EMBL" id="KZM21353.1"/>
    </source>
</evidence>
<dbReference type="AlphaFoldDB" id="A0A163AS83"/>
<evidence type="ECO:0000256" key="6">
    <source>
        <dbReference type="ARBA" id="ARBA00022792"/>
    </source>
</evidence>
<feature type="repeat" description="Solcar" evidence="10">
    <location>
        <begin position="226"/>
        <end position="307"/>
    </location>
</feature>
<dbReference type="Pfam" id="PF00153">
    <property type="entry name" value="Mito_carr"/>
    <property type="match status" value="3"/>
</dbReference>
<keyword evidence="9 10" id="KW-0472">Membrane</keyword>
<comment type="caution">
    <text evidence="12">The sequence shown here is derived from an EMBL/GenBank/DDBJ whole genome shotgun (WGS) entry which is preliminary data.</text>
</comment>
<evidence type="ECO:0000256" key="3">
    <source>
        <dbReference type="ARBA" id="ARBA00022448"/>
    </source>
</evidence>
<evidence type="ECO:0000256" key="2">
    <source>
        <dbReference type="ARBA" id="ARBA00006375"/>
    </source>
</evidence>
<comment type="subcellular location">
    <subcellularLocation>
        <location evidence="1">Mitochondrion membrane</location>
        <topology evidence="1">Multi-pass membrane protein</topology>
    </subcellularLocation>
</comment>
<gene>
    <name evidence="12" type="ORF">ST47_g7524</name>
</gene>
<evidence type="ECO:0000256" key="11">
    <source>
        <dbReference type="RuleBase" id="RU000488"/>
    </source>
</evidence>
<keyword evidence="4 10" id="KW-0812">Transmembrane</keyword>
<dbReference type="GO" id="GO:0006843">
    <property type="term" value="P:mitochondrial citrate transmembrane transport"/>
    <property type="evidence" value="ECO:0007669"/>
    <property type="project" value="TreeGrafter"/>
</dbReference>
<keyword evidence="6" id="KW-0999">Mitochondrion inner membrane</keyword>
<dbReference type="SUPFAM" id="SSF103506">
    <property type="entry name" value="Mitochondrial carrier"/>
    <property type="match status" value="1"/>
</dbReference>
<comment type="similarity">
    <text evidence="2 11">Belongs to the mitochondrial carrier (TC 2.A.29) family.</text>
</comment>
<dbReference type="InterPro" id="IPR018108">
    <property type="entry name" value="MCP_transmembrane"/>
</dbReference>
<evidence type="ECO:0000256" key="5">
    <source>
        <dbReference type="ARBA" id="ARBA00022737"/>
    </source>
</evidence>
<evidence type="ECO:0000256" key="7">
    <source>
        <dbReference type="ARBA" id="ARBA00022989"/>
    </source>
</evidence>
<evidence type="ECO:0000256" key="4">
    <source>
        <dbReference type="ARBA" id="ARBA00022692"/>
    </source>
</evidence>
<keyword evidence="13" id="KW-1185">Reference proteome</keyword>
<organism evidence="12 13">
    <name type="scientific">Didymella rabiei</name>
    <name type="common">Chickpea ascochyta blight fungus</name>
    <name type="synonym">Mycosphaerella rabiei</name>
    <dbReference type="NCBI Taxonomy" id="5454"/>
    <lineage>
        <taxon>Eukaryota</taxon>
        <taxon>Fungi</taxon>
        <taxon>Dikarya</taxon>
        <taxon>Ascomycota</taxon>
        <taxon>Pezizomycotina</taxon>
        <taxon>Dothideomycetes</taxon>
        <taxon>Pleosporomycetidae</taxon>
        <taxon>Pleosporales</taxon>
        <taxon>Pleosporineae</taxon>
        <taxon>Didymellaceae</taxon>
        <taxon>Ascochyta</taxon>
    </lineage>
</organism>
<evidence type="ECO:0000256" key="1">
    <source>
        <dbReference type="ARBA" id="ARBA00004225"/>
    </source>
</evidence>
<keyword evidence="7" id="KW-1133">Transmembrane helix</keyword>
<dbReference type="GO" id="GO:0071913">
    <property type="term" value="F:citrate secondary active transmembrane transporter activity"/>
    <property type="evidence" value="ECO:0007669"/>
    <property type="project" value="TreeGrafter"/>
</dbReference>
<dbReference type="InterPro" id="IPR023395">
    <property type="entry name" value="MCP_dom_sf"/>
</dbReference>
<keyword evidence="5" id="KW-0677">Repeat</keyword>
<dbReference type="PROSITE" id="PS50920">
    <property type="entry name" value="SOLCAR"/>
    <property type="match status" value="3"/>
</dbReference>
<dbReference type="GO" id="GO:0031966">
    <property type="term" value="C:mitochondrial membrane"/>
    <property type="evidence" value="ECO:0007669"/>
    <property type="project" value="UniProtKB-SubCell"/>
</dbReference>
<evidence type="ECO:0000256" key="9">
    <source>
        <dbReference type="ARBA" id="ARBA00023136"/>
    </source>
</evidence>
<feature type="repeat" description="Solcar" evidence="10">
    <location>
        <begin position="34"/>
        <end position="120"/>
    </location>
</feature>
<accession>A0A163AS83</accession>
<feature type="repeat" description="Solcar" evidence="10">
    <location>
        <begin position="128"/>
        <end position="218"/>
    </location>
</feature>
<keyword evidence="8" id="KW-0496">Mitochondrion</keyword>
<proteinExistence type="inferred from homology"/>
<evidence type="ECO:0000256" key="8">
    <source>
        <dbReference type="ARBA" id="ARBA00023128"/>
    </source>
</evidence>
<reference evidence="12 13" key="1">
    <citation type="journal article" date="2016" name="Sci. Rep.">
        <title>Draft genome sequencing and secretome analysis of fungal phytopathogen Ascochyta rabiei provides insight into the necrotrophic effector repertoire.</title>
        <authorList>
            <person name="Verma S."/>
            <person name="Gazara R.K."/>
            <person name="Nizam S."/>
            <person name="Parween S."/>
            <person name="Chattopadhyay D."/>
            <person name="Verma P.K."/>
        </authorList>
    </citation>
    <scope>NUCLEOTIDE SEQUENCE [LARGE SCALE GENOMIC DNA]</scope>
    <source>
        <strain evidence="12 13">ArDII</strain>
    </source>
</reference>
<evidence type="ECO:0000256" key="10">
    <source>
        <dbReference type="PROSITE-ProRule" id="PRU00282"/>
    </source>
</evidence>
<dbReference type="STRING" id="5454.A0A163AS83"/>
<keyword evidence="3 11" id="KW-0813">Transport</keyword>
<protein>
    <submittedName>
        <fullName evidence="12">Transmembrane transport</fullName>
    </submittedName>
</protein>
<dbReference type="Gene3D" id="1.50.40.10">
    <property type="entry name" value="Mitochondrial carrier domain"/>
    <property type="match status" value="1"/>
</dbReference>
<evidence type="ECO:0000313" key="13">
    <source>
        <dbReference type="Proteomes" id="UP000076837"/>
    </source>
</evidence>